<keyword evidence="4" id="KW-0645">Protease</keyword>
<gene>
    <name evidence="13" type="primary">rseP</name>
    <name evidence="13" type="ORF">H8K36_01535</name>
</gene>
<evidence type="ECO:0000256" key="11">
    <source>
        <dbReference type="RuleBase" id="RU362031"/>
    </source>
</evidence>
<dbReference type="InterPro" id="IPR004387">
    <property type="entry name" value="Pept_M50_Zn"/>
</dbReference>
<comment type="similarity">
    <text evidence="3 11">Belongs to the peptidase M50B family.</text>
</comment>
<comment type="cofactor">
    <cofactor evidence="1 11">
        <name>Zn(2+)</name>
        <dbReference type="ChEBI" id="CHEBI:29105"/>
    </cofactor>
</comment>
<dbReference type="NCBIfam" id="TIGR00054">
    <property type="entry name" value="RIP metalloprotease RseP"/>
    <property type="match status" value="1"/>
</dbReference>
<keyword evidence="11" id="KW-0479">Metal-binding</keyword>
<reference evidence="13" key="1">
    <citation type="submission" date="2020-08" db="EMBL/GenBank/DDBJ databases">
        <title>Novel species isolated from subtropical streams in China.</title>
        <authorList>
            <person name="Lu H."/>
        </authorList>
    </citation>
    <scope>NUCLEOTIDE SEQUENCE</scope>
    <source>
        <strain evidence="13">LX22W</strain>
    </source>
</reference>
<accession>A0A923HTZ6</accession>
<dbReference type="Proteomes" id="UP000627446">
    <property type="component" value="Unassembled WGS sequence"/>
</dbReference>
<keyword evidence="9 11" id="KW-0482">Metalloprotease</keyword>
<dbReference type="GO" id="GO:0004222">
    <property type="term" value="F:metalloendopeptidase activity"/>
    <property type="evidence" value="ECO:0007669"/>
    <property type="project" value="InterPro"/>
</dbReference>
<feature type="transmembrane region" description="Helical" evidence="11">
    <location>
        <begin position="386"/>
        <end position="409"/>
    </location>
</feature>
<keyword evidence="5 11" id="KW-0812">Transmembrane</keyword>
<feature type="transmembrane region" description="Helical" evidence="11">
    <location>
        <begin position="438"/>
        <end position="456"/>
    </location>
</feature>
<protein>
    <recommendedName>
        <fullName evidence="11">Zinc metalloprotease</fullName>
        <ecNumber evidence="11">3.4.24.-</ecNumber>
    </recommendedName>
</protein>
<evidence type="ECO:0000256" key="3">
    <source>
        <dbReference type="ARBA" id="ARBA00007931"/>
    </source>
</evidence>
<organism evidence="13 14">
    <name type="scientific">Undibacterium nitidum</name>
    <dbReference type="NCBI Taxonomy" id="2762298"/>
    <lineage>
        <taxon>Bacteria</taxon>
        <taxon>Pseudomonadati</taxon>
        <taxon>Pseudomonadota</taxon>
        <taxon>Betaproteobacteria</taxon>
        <taxon>Burkholderiales</taxon>
        <taxon>Oxalobacteraceae</taxon>
        <taxon>Undibacterium</taxon>
    </lineage>
</organism>
<keyword evidence="7 11" id="KW-0862">Zinc</keyword>
<evidence type="ECO:0000256" key="4">
    <source>
        <dbReference type="ARBA" id="ARBA00022670"/>
    </source>
</evidence>
<dbReference type="RefSeq" id="WP_186915413.1">
    <property type="nucleotide sequence ID" value="NZ_JACOFZ010000001.1"/>
</dbReference>
<feature type="transmembrane region" description="Helical" evidence="11">
    <location>
        <begin position="102"/>
        <end position="125"/>
    </location>
</feature>
<dbReference type="InterPro" id="IPR041489">
    <property type="entry name" value="PDZ_6"/>
</dbReference>
<keyword evidence="10 11" id="KW-0472">Membrane</keyword>
<evidence type="ECO:0000256" key="6">
    <source>
        <dbReference type="ARBA" id="ARBA00022801"/>
    </source>
</evidence>
<evidence type="ECO:0000313" key="13">
    <source>
        <dbReference type="EMBL" id="MBC3880046.1"/>
    </source>
</evidence>
<dbReference type="InterPro" id="IPR001478">
    <property type="entry name" value="PDZ"/>
</dbReference>
<evidence type="ECO:0000256" key="1">
    <source>
        <dbReference type="ARBA" id="ARBA00001947"/>
    </source>
</evidence>
<dbReference type="GO" id="GO:0006508">
    <property type="term" value="P:proteolysis"/>
    <property type="evidence" value="ECO:0007669"/>
    <property type="project" value="UniProtKB-KW"/>
</dbReference>
<evidence type="ECO:0000259" key="12">
    <source>
        <dbReference type="PROSITE" id="PS50106"/>
    </source>
</evidence>
<dbReference type="Pfam" id="PF02163">
    <property type="entry name" value="Peptidase_M50"/>
    <property type="match status" value="1"/>
</dbReference>
<comment type="subcellular location">
    <subcellularLocation>
        <location evidence="2">Membrane</location>
        <topology evidence="2">Multi-pass membrane protein</topology>
    </subcellularLocation>
</comment>
<sequence>MQDFPRMVLFFLLALGPLVVFHELGHYWVARLCGVKVLRFSIGLGRPIWTKKFANSDTEWSIGILPLGGYVKMLDARDADLTEVSEVDLKAEFTRQNVWKRIAIVAAGPIANFLLAIALFTFLLMNGVAEPVAKLRVANTESSAYIAGLRQGDVITAVNGEPIKAYSEFRWHALQSGLDSKELRLSVVRTAPLVPGFGVRDTTKHELVLPMDKLKKEDFEADFLGKLGLSVFRPEAKLVKVLAGGPAASAGMHEGDVILSINGTLVRDGQDLVELVTAAPDQSLLIEYKRQGRVATGEIRTIAEEVSGKKVGRIQVQPDGTIETVTVHRGFFEALQLGNQRTWEYSALTLKMLGKIVTGQASLKNITGPITIADYADQAARLGLEVFLAFLATISISLGVMNLLPIPVLDGGHLLYYSLEVLSGKAIPVKYLEMAQRGGLVVLMCLMIVALFNDIVRKMS</sequence>
<evidence type="ECO:0000256" key="7">
    <source>
        <dbReference type="ARBA" id="ARBA00022833"/>
    </source>
</evidence>
<evidence type="ECO:0000256" key="10">
    <source>
        <dbReference type="ARBA" id="ARBA00023136"/>
    </source>
</evidence>
<dbReference type="PROSITE" id="PS50106">
    <property type="entry name" value="PDZ"/>
    <property type="match status" value="1"/>
</dbReference>
<name>A0A923HTZ6_9BURK</name>
<proteinExistence type="inferred from homology"/>
<dbReference type="Pfam" id="PF17820">
    <property type="entry name" value="PDZ_6"/>
    <property type="match status" value="1"/>
</dbReference>
<keyword evidence="6 11" id="KW-0378">Hydrolase</keyword>
<dbReference type="Gene3D" id="2.30.42.10">
    <property type="match status" value="2"/>
</dbReference>
<evidence type="ECO:0000256" key="8">
    <source>
        <dbReference type="ARBA" id="ARBA00022989"/>
    </source>
</evidence>
<dbReference type="SMART" id="SM00228">
    <property type="entry name" value="PDZ"/>
    <property type="match status" value="2"/>
</dbReference>
<evidence type="ECO:0000256" key="2">
    <source>
        <dbReference type="ARBA" id="ARBA00004141"/>
    </source>
</evidence>
<keyword evidence="8 11" id="KW-1133">Transmembrane helix</keyword>
<dbReference type="InterPro" id="IPR008915">
    <property type="entry name" value="Peptidase_M50"/>
</dbReference>
<dbReference type="AlphaFoldDB" id="A0A923HTZ6"/>
<comment type="caution">
    <text evidence="13">The sequence shown here is derived from an EMBL/GenBank/DDBJ whole genome shotgun (WGS) entry which is preliminary data.</text>
</comment>
<dbReference type="InterPro" id="IPR036034">
    <property type="entry name" value="PDZ_sf"/>
</dbReference>
<dbReference type="GO" id="GO:0016020">
    <property type="term" value="C:membrane"/>
    <property type="evidence" value="ECO:0007669"/>
    <property type="project" value="UniProtKB-SubCell"/>
</dbReference>
<keyword evidence="14" id="KW-1185">Reference proteome</keyword>
<dbReference type="EMBL" id="JACOFZ010000001">
    <property type="protein sequence ID" value="MBC3880046.1"/>
    <property type="molecule type" value="Genomic_DNA"/>
</dbReference>
<evidence type="ECO:0000256" key="5">
    <source>
        <dbReference type="ARBA" id="ARBA00022692"/>
    </source>
</evidence>
<feature type="domain" description="PDZ" evidence="12">
    <location>
        <begin position="208"/>
        <end position="291"/>
    </location>
</feature>
<evidence type="ECO:0000256" key="9">
    <source>
        <dbReference type="ARBA" id="ARBA00023049"/>
    </source>
</evidence>
<dbReference type="SUPFAM" id="SSF50156">
    <property type="entry name" value="PDZ domain-like"/>
    <property type="match status" value="2"/>
</dbReference>
<dbReference type="EC" id="3.4.24.-" evidence="11"/>
<evidence type="ECO:0000313" key="14">
    <source>
        <dbReference type="Proteomes" id="UP000627446"/>
    </source>
</evidence>
<dbReference type="PANTHER" id="PTHR42837:SF2">
    <property type="entry name" value="MEMBRANE METALLOPROTEASE ARASP2, CHLOROPLASTIC-RELATED"/>
    <property type="match status" value="1"/>
</dbReference>
<dbReference type="GO" id="GO:0046872">
    <property type="term" value="F:metal ion binding"/>
    <property type="evidence" value="ECO:0007669"/>
    <property type="project" value="UniProtKB-KW"/>
</dbReference>
<dbReference type="CDD" id="cd06163">
    <property type="entry name" value="S2P-M50_PDZ_RseP-like"/>
    <property type="match status" value="2"/>
</dbReference>
<dbReference type="PANTHER" id="PTHR42837">
    <property type="entry name" value="REGULATOR OF SIGMA-E PROTEASE RSEP"/>
    <property type="match status" value="1"/>
</dbReference>